<gene>
    <name evidence="5" type="ORF">GCM10010439_52640</name>
</gene>
<evidence type="ECO:0000256" key="1">
    <source>
        <dbReference type="ARBA" id="ARBA00022676"/>
    </source>
</evidence>
<dbReference type="Pfam" id="PF13439">
    <property type="entry name" value="Glyco_transf_4"/>
    <property type="match status" value="1"/>
</dbReference>
<evidence type="ECO:0000259" key="3">
    <source>
        <dbReference type="Pfam" id="PF00534"/>
    </source>
</evidence>
<dbReference type="Gene3D" id="3.40.50.2000">
    <property type="entry name" value="Glycogen Phosphorylase B"/>
    <property type="match status" value="2"/>
</dbReference>
<dbReference type="CDD" id="cd03801">
    <property type="entry name" value="GT4_PimA-like"/>
    <property type="match status" value="1"/>
</dbReference>
<feature type="domain" description="Glycosyl transferase family 1" evidence="3">
    <location>
        <begin position="199"/>
        <end position="344"/>
    </location>
</feature>
<dbReference type="InterPro" id="IPR050194">
    <property type="entry name" value="Glycosyltransferase_grp1"/>
</dbReference>
<dbReference type="Proteomes" id="UP001501842">
    <property type="component" value="Unassembled WGS sequence"/>
</dbReference>
<evidence type="ECO:0000313" key="5">
    <source>
        <dbReference type="EMBL" id="GAA2733199.1"/>
    </source>
</evidence>
<evidence type="ECO:0000256" key="2">
    <source>
        <dbReference type="ARBA" id="ARBA00022679"/>
    </source>
</evidence>
<name>A0ABP6GYZ9_9ACTN</name>
<dbReference type="RefSeq" id="WP_344453858.1">
    <property type="nucleotide sequence ID" value="NZ_BAAATZ010000025.1"/>
</dbReference>
<keyword evidence="1" id="KW-0328">Glycosyltransferase</keyword>
<reference evidence="6" key="1">
    <citation type="journal article" date="2019" name="Int. J. Syst. Evol. Microbiol.">
        <title>The Global Catalogue of Microorganisms (GCM) 10K type strain sequencing project: providing services to taxonomists for standard genome sequencing and annotation.</title>
        <authorList>
            <consortium name="The Broad Institute Genomics Platform"/>
            <consortium name="The Broad Institute Genome Sequencing Center for Infectious Disease"/>
            <person name="Wu L."/>
            <person name="Ma J."/>
        </authorList>
    </citation>
    <scope>NUCLEOTIDE SEQUENCE [LARGE SCALE GENOMIC DNA]</scope>
    <source>
        <strain evidence="6">JCM 8201</strain>
    </source>
</reference>
<protein>
    <submittedName>
        <fullName evidence="5">Glycosyltransferase family 4 protein</fullName>
    </submittedName>
</protein>
<comment type="caution">
    <text evidence="5">The sequence shown here is derived from an EMBL/GenBank/DDBJ whole genome shotgun (WGS) entry which is preliminary data.</text>
</comment>
<feature type="domain" description="Glycosyltransferase subfamily 4-like N-terminal" evidence="4">
    <location>
        <begin position="31"/>
        <end position="189"/>
    </location>
</feature>
<dbReference type="InterPro" id="IPR001296">
    <property type="entry name" value="Glyco_trans_1"/>
</dbReference>
<evidence type="ECO:0000313" key="6">
    <source>
        <dbReference type="Proteomes" id="UP001501842"/>
    </source>
</evidence>
<keyword evidence="6" id="KW-1185">Reference proteome</keyword>
<accession>A0ABP6GYZ9</accession>
<dbReference type="EMBL" id="BAAATZ010000025">
    <property type="protein sequence ID" value="GAA2733199.1"/>
    <property type="molecule type" value="Genomic_DNA"/>
</dbReference>
<dbReference type="PANTHER" id="PTHR45947">
    <property type="entry name" value="SULFOQUINOVOSYL TRANSFERASE SQD2"/>
    <property type="match status" value="1"/>
</dbReference>
<keyword evidence="2" id="KW-0808">Transferase</keyword>
<dbReference type="SUPFAM" id="SSF53756">
    <property type="entry name" value="UDP-Glycosyltransferase/glycogen phosphorylase"/>
    <property type="match status" value="1"/>
</dbReference>
<sequence length="382" mass="42364">MGEAERLRGDGAGPLRVAMINWRDPWQCTAGGAELYAWQISEQLRLRGARVTFVTSRESGQARRELRSGIEIVRMGGVYSRYPLVLGWLLRHRNSFDVAIDCMNGVPFFSPLALARRTKIILLVHHVHDRQFFVYFGRFMATVGRFLEGPVARRLYRDRPTVAVSPSTARELRDRLGWSGPVHIVPNGAPPPRPRPGAAADGSPSIVCVGRLVAHKRLDLLVSMTGRLREELPGVRLHIVGRGEQHGALAAQIRDLGLDEHVELHGFLSEDAKDELLAGSDLHISASRYEGWGLSVIEAAALGVPTVAYDVNGLRDAIRDGETGWLALPGEDLADTVRRALKELADRRPEIRAACTAWAATFTWESSGDRMHRLIRDDLDAF</sequence>
<evidence type="ECO:0000259" key="4">
    <source>
        <dbReference type="Pfam" id="PF13439"/>
    </source>
</evidence>
<dbReference type="InterPro" id="IPR028098">
    <property type="entry name" value="Glyco_trans_4-like_N"/>
</dbReference>
<organism evidence="5 6">
    <name type="scientific">Actinocorallia aurantiaca</name>
    <dbReference type="NCBI Taxonomy" id="46204"/>
    <lineage>
        <taxon>Bacteria</taxon>
        <taxon>Bacillati</taxon>
        <taxon>Actinomycetota</taxon>
        <taxon>Actinomycetes</taxon>
        <taxon>Streptosporangiales</taxon>
        <taxon>Thermomonosporaceae</taxon>
        <taxon>Actinocorallia</taxon>
    </lineage>
</organism>
<dbReference type="Pfam" id="PF00534">
    <property type="entry name" value="Glycos_transf_1"/>
    <property type="match status" value="1"/>
</dbReference>
<dbReference type="PANTHER" id="PTHR45947:SF3">
    <property type="entry name" value="SULFOQUINOVOSYL TRANSFERASE SQD2"/>
    <property type="match status" value="1"/>
</dbReference>
<proteinExistence type="predicted"/>